<evidence type="ECO:0008006" key="3">
    <source>
        <dbReference type="Google" id="ProtNLM"/>
    </source>
</evidence>
<evidence type="ECO:0000313" key="1">
    <source>
        <dbReference type="EMBL" id="CAB3889923.1"/>
    </source>
</evidence>
<proteinExistence type="predicted"/>
<reference evidence="1 2" key="1">
    <citation type="submission" date="2020-04" db="EMBL/GenBank/DDBJ databases">
        <authorList>
            <person name="De Canck E."/>
        </authorList>
    </citation>
    <scope>NUCLEOTIDE SEQUENCE [LARGE SCALE GENOMIC DNA]</scope>
    <source>
        <strain evidence="1 2">LMG 26858</strain>
    </source>
</reference>
<dbReference type="Proteomes" id="UP000494117">
    <property type="component" value="Unassembled WGS sequence"/>
</dbReference>
<dbReference type="RefSeq" id="WP_175208460.1">
    <property type="nucleotide sequence ID" value="NZ_CADILG010000028.1"/>
</dbReference>
<dbReference type="InterPro" id="IPR019587">
    <property type="entry name" value="Polyketide_cyclase/dehydratase"/>
</dbReference>
<keyword evidence="2" id="KW-1185">Reference proteome</keyword>
<dbReference type="SUPFAM" id="SSF55961">
    <property type="entry name" value="Bet v1-like"/>
    <property type="match status" value="1"/>
</dbReference>
<gene>
    <name evidence="1" type="ORF">LMG26858_03675</name>
</gene>
<accession>A0A6S7DG73</accession>
<organism evidence="1 2">
    <name type="scientific">Achromobacter anxifer</name>
    <dbReference type="NCBI Taxonomy" id="1287737"/>
    <lineage>
        <taxon>Bacteria</taxon>
        <taxon>Pseudomonadati</taxon>
        <taxon>Pseudomonadota</taxon>
        <taxon>Betaproteobacteria</taxon>
        <taxon>Burkholderiales</taxon>
        <taxon>Alcaligenaceae</taxon>
        <taxon>Achromobacter</taxon>
    </lineage>
</organism>
<dbReference type="CDD" id="cd07818">
    <property type="entry name" value="SRPBCC_1"/>
    <property type="match status" value="1"/>
</dbReference>
<dbReference type="Gene3D" id="3.30.530.20">
    <property type="match status" value="1"/>
</dbReference>
<dbReference type="EMBL" id="CADILG010000028">
    <property type="protein sequence ID" value="CAB3889923.1"/>
    <property type="molecule type" value="Genomic_DNA"/>
</dbReference>
<dbReference type="AlphaFoldDB" id="A0A6S7DG73"/>
<name>A0A6S7DG73_9BURK</name>
<dbReference type="Pfam" id="PF10604">
    <property type="entry name" value="Polyketide_cyc2"/>
    <property type="match status" value="1"/>
</dbReference>
<dbReference type="InterPro" id="IPR023393">
    <property type="entry name" value="START-like_dom_sf"/>
</dbReference>
<evidence type="ECO:0000313" key="2">
    <source>
        <dbReference type="Proteomes" id="UP000494117"/>
    </source>
</evidence>
<sequence>MLKTLLLIVLAAIAVVLLYATTRPDSFRVERSAQIQAPPGRVFPLINDLHAFNTWNPYEKKDPAIKGSYGAVTAGPGATYAWESDKVGVGDMRIETAVPDSTVTLRLTFVKPFAAVNQVTFTLAPAGDGTQVTWAMEGRLNYIAKLMHLFFNMDSMVGKDFEDGLANLKALAERRQDSNTK</sequence>
<protein>
    <recommendedName>
        <fullName evidence="3">Polyketide cyclase</fullName>
    </recommendedName>
</protein>